<feature type="compositionally biased region" description="Polar residues" evidence="4">
    <location>
        <begin position="25"/>
        <end position="34"/>
    </location>
</feature>
<feature type="region of interest" description="Disordered" evidence="4">
    <location>
        <begin position="159"/>
        <end position="183"/>
    </location>
</feature>
<evidence type="ECO:0000259" key="5">
    <source>
        <dbReference type="PROSITE" id="PS51184"/>
    </source>
</evidence>
<keyword evidence="2" id="KW-0479">Metal-binding</keyword>
<evidence type="ECO:0000256" key="3">
    <source>
        <dbReference type="ARBA" id="ARBA00023242"/>
    </source>
</evidence>
<evidence type="ECO:0000256" key="2">
    <source>
        <dbReference type="ARBA" id="ARBA00022723"/>
    </source>
</evidence>
<sequence>MSDGAGEMHVPWEAAGRKAAAATSRRLSSKTGNCSSGLMSGLGAERQHAHFLSSSCLLPPPSLRPRVRTMDVNLHHHDPSVVQNKRTSIHELLNPVGPSLDQQYAQQQQLPSLSHFMPQPHPQHVQAMPPPQYAPPMNSQPSFSLRTASWDQQATKDDLVRRPEDPNACRFGPPSVLSHHPYYQDSYPPASRLAEETHSYAIDVSPWSTASEQANTSYPMYSNDRTAMSSASVPRSPMPPPHPASVPSHSPTSDYAPQPRHYEEDPQYAPPNDWQSSDRASVRLAQVRTAPPQQLPPMIVPMHSQPYQAPTHVGYAPMSFAIPVSPYPPPVPATPKRQYEHSDDESSSKSKKSRSTVKAAKPAEGAAQSRRGYSAKKRNEAAQIAAQNAQLLPTVSYAHVPEKGKERTANNNTQGPMRIVGREESTQFENSGPLHPELQFARCMSNRYRSEEFPRCVSCTRRWAGDTCRFQGIRFFLKNDKKQIVGISFVESQKPDAPTMNFPNKWNITLDKPHTQRLKRTVAHALLPTLKKELEHLSLDEVIRRPRESEVRATCDTCMTSIFSSSWMCRLCGREACAECYEQVRELTIDRAGAPDAEIAALQARREKHAHINPFFLSCTRRNEHQAKDFSAMSRFCKSELEEVIKEMEAMLHETEQERSTPEPGRDSSLSPPGTATTPPWSDSSPSSSVPDTRYSAPATYADSPSGSVPPEPSSFAAGTKVPSHVTRYFADGQLTDDTFRRIWARGEPIVVTGLLPKFHVQWSPEYFIAKYGSQSCLILECQTDQNRRVTVGDFFSWFGKYEGRRDCWKLKDWPPSTDFRTAFPELYDDFANATPVPNYVRRDGVLNLASHFPGNTVAPDLGPKMYNAMASFEAHGSKGSTRLHMDMADAVNVMLYAARTPDGRPGCAAWDLFKAEDAIKLRKYMRKKFKGHFQHDPIHSQQFYLDSEHREELFKEYGVKSHRVYQQPGEAVFIPAGCAHQVCNLADCIKVASDFVSPENIERCETLTREFREQNQSMAWKEDVLQLRTMMWFAWLSCTRQERDADA</sequence>
<feature type="compositionally biased region" description="Basic and acidic residues" evidence="4">
    <location>
        <begin position="337"/>
        <end position="348"/>
    </location>
</feature>
<name>A0ABQ8KXB5_9APHY</name>
<accession>A0ABQ8KXB5</accession>
<keyword evidence="3" id="KW-0539">Nucleus</keyword>
<feature type="region of interest" description="Disordered" evidence="4">
    <location>
        <begin position="114"/>
        <end position="143"/>
    </location>
</feature>
<feature type="domain" description="JmjC" evidence="5">
    <location>
        <begin position="826"/>
        <end position="1013"/>
    </location>
</feature>
<dbReference type="PROSITE" id="PS51184">
    <property type="entry name" value="JMJC"/>
    <property type="match status" value="1"/>
</dbReference>
<evidence type="ECO:0000256" key="4">
    <source>
        <dbReference type="SAM" id="MobiDB-lite"/>
    </source>
</evidence>
<gene>
    <name evidence="6" type="ORF">C8Q71DRAFT_20898</name>
</gene>
<dbReference type="PANTHER" id="PTHR12549:SF38">
    <property type="entry name" value="JMJC DOMAIN-CONTAINING HISTONE DEMETHYLASE 2, ISOFORM A"/>
    <property type="match status" value="1"/>
</dbReference>
<comment type="caution">
    <text evidence="6">The sequence shown here is derived from an EMBL/GenBank/DDBJ whole genome shotgun (WGS) entry which is preliminary data.</text>
</comment>
<evidence type="ECO:0000313" key="7">
    <source>
        <dbReference type="Proteomes" id="UP000814176"/>
    </source>
</evidence>
<dbReference type="InterPro" id="IPR045109">
    <property type="entry name" value="LSDs-like"/>
</dbReference>
<dbReference type="PANTHER" id="PTHR12549">
    <property type="entry name" value="JMJC DOMAIN-CONTAINING HISTONE DEMETHYLATION PROTEIN"/>
    <property type="match status" value="1"/>
</dbReference>
<dbReference type="EMBL" id="JADCUA010000001">
    <property type="protein sequence ID" value="KAH9843945.1"/>
    <property type="molecule type" value="Genomic_DNA"/>
</dbReference>
<feature type="region of interest" description="Disordered" evidence="4">
    <location>
        <begin position="218"/>
        <end position="276"/>
    </location>
</feature>
<dbReference type="SMART" id="SM00558">
    <property type="entry name" value="JmjC"/>
    <property type="match status" value="1"/>
</dbReference>
<organism evidence="6 7">
    <name type="scientific">Rhodofomes roseus</name>
    <dbReference type="NCBI Taxonomy" id="34475"/>
    <lineage>
        <taxon>Eukaryota</taxon>
        <taxon>Fungi</taxon>
        <taxon>Dikarya</taxon>
        <taxon>Basidiomycota</taxon>
        <taxon>Agaricomycotina</taxon>
        <taxon>Agaricomycetes</taxon>
        <taxon>Polyporales</taxon>
        <taxon>Rhodofomes</taxon>
    </lineage>
</organism>
<dbReference type="SUPFAM" id="SSF51197">
    <property type="entry name" value="Clavaminate synthase-like"/>
    <property type="match status" value="1"/>
</dbReference>
<reference evidence="6 7" key="1">
    <citation type="journal article" date="2021" name="Environ. Microbiol.">
        <title>Gene family expansions and transcriptome signatures uncover fungal adaptations to wood decay.</title>
        <authorList>
            <person name="Hage H."/>
            <person name="Miyauchi S."/>
            <person name="Viragh M."/>
            <person name="Drula E."/>
            <person name="Min B."/>
            <person name="Chaduli D."/>
            <person name="Navarro D."/>
            <person name="Favel A."/>
            <person name="Norest M."/>
            <person name="Lesage-Meessen L."/>
            <person name="Balint B."/>
            <person name="Merenyi Z."/>
            <person name="de Eugenio L."/>
            <person name="Morin E."/>
            <person name="Martinez A.T."/>
            <person name="Baldrian P."/>
            <person name="Stursova M."/>
            <person name="Martinez M.J."/>
            <person name="Novotny C."/>
            <person name="Magnuson J.K."/>
            <person name="Spatafora J.W."/>
            <person name="Maurice S."/>
            <person name="Pangilinan J."/>
            <person name="Andreopoulos W."/>
            <person name="LaButti K."/>
            <person name="Hundley H."/>
            <person name="Na H."/>
            <person name="Kuo A."/>
            <person name="Barry K."/>
            <person name="Lipzen A."/>
            <person name="Henrissat B."/>
            <person name="Riley R."/>
            <person name="Ahrendt S."/>
            <person name="Nagy L.G."/>
            <person name="Grigoriev I.V."/>
            <person name="Martin F."/>
            <person name="Rosso M.N."/>
        </authorList>
    </citation>
    <scope>NUCLEOTIDE SEQUENCE [LARGE SCALE GENOMIC DNA]</scope>
    <source>
        <strain evidence="6 7">CIRM-BRFM 1785</strain>
    </source>
</reference>
<proteinExistence type="predicted"/>
<dbReference type="Proteomes" id="UP000814176">
    <property type="component" value="Unassembled WGS sequence"/>
</dbReference>
<feature type="compositionally biased region" description="Low complexity" evidence="4">
    <location>
        <begin position="675"/>
        <end position="693"/>
    </location>
</feature>
<feature type="compositionally biased region" description="Basic and acidic residues" evidence="4">
    <location>
        <begin position="653"/>
        <end position="666"/>
    </location>
</feature>
<feature type="region of interest" description="Disordered" evidence="4">
    <location>
        <begin position="653"/>
        <end position="720"/>
    </location>
</feature>
<dbReference type="RefSeq" id="XP_047784755.1">
    <property type="nucleotide sequence ID" value="XM_047917031.1"/>
</dbReference>
<dbReference type="Pfam" id="PF02373">
    <property type="entry name" value="JmjC"/>
    <property type="match status" value="1"/>
</dbReference>
<evidence type="ECO:0000256" key="1">
    <source>
        <dbReference type="ARBA" id="ARBA00004123"/>
    </source>
</evidence>
<protein>
    <submittedName>
        <fullName evidence="6">Clavaminate synthase-like protein</fullName>
    </submittedName>
</protein>
<comment type="subcellular location">
    <subcellularLocation>
        <location evidence="1">Nucleus</location>
    </subcellularLocation>
</comment>
<dbReference type="Gene3D" id="2.60.120.650">
    <property type="entry name" value="Cupin"/>
    <property type="match status" value="1"/>
</dbReference>
<feature type="region of interest" description="Disordered" evidence="4">
    <location>
        <begin position="329"/>
        <end position="381"/>
    </location>
</feature>
<dbReference type="GeneID" id="71997763"/>
<feature type="compositionally biased region" description="Polar residues" evidence="4">
    <location>
        <begin position="218"/>
        <end position="227"/>
    </location>
</feature>
<dbReference type="InterPro" id="IPR003347">
    <property type="entry name" value="JmjC_dom"/>
</dbReference>
<evidence type="ECO:0000313" key="6">
    <source>
        <dbReference type="EMBL" id="KAH9843945.1"/>
    </source>
</evidence>
<feature type="region of interest" description="Disordered" evidence="4">
    <location>
        <begin position="1"/>
        <end position="34"/>
    </location>
</feature>
<keyword evidence="7" id="KW-1185">Reference proteome</keyword>